<dbReference type="RefSeq" id="WP_282588405.1">
    <property type="nucleotide sequence ID" value="NZ_JAMOIM010000038.1"/>
</dbReference>
<dbReference type="InterPro" id="IPR019060">
    <property type="entry name" value="DUF2382"/>
</dbReference>
<keyword evidence="4" id="KW-1185">Reference proteome</keyword>
<organism evidence="3 4">
    <name type="scientific">Lichenifustis flavocetrariae</name>
    <dbReference type="NCBI Taxonomy" id="2949735"/>
    <lineage>
        <taxon>Bacteria</taxon>
        <taxon>Pseudomonadati</taxon>
        <taxon>Pseudomonadota</taxon>
        <taxon>Alphaproteobacteria</taxon>
        <taxon>Hyphomicrobiales</taxon>
        <taxon>Lichenihabitantaceae</taxon>
        <taxon>Lichenifustis</taxon>
    </lineage>
</organism>
<evidence type="ECO:0000313" key="3">
    <source>
        <dbReference type="EMBL" id="MCW6512027.1"/>
    </source>
</evidence>
<dbReference type="AlphaFoldDB" id="A0AA41ZA05"/>
<dbReference type="EMBL" id="JAMOIM010000038">
    <property type="protein sequence ID" value="MCW6512027.1"/>
    <property type="molecule type" value="Genomic_DNA"/>
</dbReference>
<gene>
    <name evidence="3" type="ORF">M8523_29225</name>
</gene>
<evidence type="ECO:0000313" key="4">
    <source>
        <dbReference type="Proteomes" id="UP001165667"/>
    </source>
</evidence>
<dbReference type="Pfam" id="PF09939">
    <property type="entry name" value="DUF2171"/>
    <property type="match status" value="1"/>
</dbReference>
<sequence length="381" mass="40343">MAKQTLTAFYDSREYANNAALQLKQAGVSDTDVKISPATSGTGDYVDPAGTEGKGFWASVEEMFGGSDDHSTYMEGLRRGGIMLVAHVDDTKVDEAIQILEQHGSVDLSERETTWRSEGWTGGTTVTGGGVADTGAGPLRSVTTATETKSVPVAAMSSATTLASTAAPGSTARTGTDDVLQVVEESLNVGKRAVNRGKVRVHSYVVETPVSESVSLRDETVSIDRRPVDRAVGVADLGVDAFKERTIEMEEIDEEAVVAKTTRVVEEIGIRKDASDRTQVVTDTVRSTKVDIEDGRKVGTRTGLISGFTTEIVDDMEVVGSDGQHVGVVDHLDGANIKLKKMDPASGGSHHLIPSSWVASIDSKVTLKTSAADAKSRWTAA</sequence>
<feature type="region of interest" description="Disordered" evidence="1">
    <location>
        <begin position="110"/>
        <end position="145"/>
    </location>
</feature>
<evidence type="ECO:0000256" key="1">
    <source>
        <dbReference type="SAM" id="MobiDB-lite"/>
    </source>
</evidence>
<dbReference type="PANTHER" id="PTHR38463">
    <property type="entry name" value="STRESS RESPONSE PROTEIN YSNF"/>
    <property type="match status" value="1"/>
</dbReference>
<accession>A0AA41ZA05</accession>
<evidence type="ECO:0000259" key="2">
    <source>
        <dbReference type="Pfam" id="PF09557"/>
    </source>
</evidence>
<dbReference type="PANTHER" id="PTHR38463:SF1">
    <property type="entry name" value="STRESS RESPONSE PROTEIN YSNF"/>
    <property type="match status" value="1"/>
</dbReference>
<dbReference type="Pfam" id="PF09557">
    <property type="entry name" value="DUF2382"/>
    <property type="match status" value="1"/>
</dbReference>
<dbReference type="InterPro" id="IPR018684">
    <property type="entry name" value="DUF2171"/>
</dbReference>
<name>A0AA41ZA05_9HYPH</name>
<reference evidence="3" key="1">
    <citation type="submission" date="2022-05" db="EMBL/GenBank/DDBJ databases">
        <authorList>
            <person name="Pankratov T."/>
        </authorList>
    </citation>
    <scope>NUCLEOTIDE SEQUENCE</scope>
    <source>
        <strain evidence="3">BP6-180914</strain>
    </source>
</reference>
<protein>
    <submittedName>
        <fullName evidence="3">DUF2171 domain-containing protein</fullName>
    </submittedName>
</protein>
<proteinExistence type="predicted"/>
<dbReference type="InterPro" id="IPR052967">
    <property type="entry name" value="Stress_Response_Assoc"/>
</dbReference>
<dbReference type="Proteomes" id="UP001165667">
    <property type="component" value="Unassembled WGS sequence"/>
</dbReference>
<comment type="caution">
    <text evidence="3">The sequence shown here is derived from an EMBL/GenBank/DDBJ whole genome shotgun (WGS) entry which is preliminary data.</text>
</comment>
<feature type="compositionally biased region" description="Gly residues" evidence="1">
    <location>
        <begin position="120"/>
        <end position="132"/>
    </location>
</feature>
<feature type="domain" description="DUF2382" evidence="2">
    <location>
        <begin position="180"/>
        <end position="292"/>
    </location>
</feature>